<dbReference type="CDD" id="cd09722">
    <property type="entry name" value="Cas1_I-B"/>
    <property type="match status" value="1"/>
</dbReference>
<dbReference type="Proteomes" id="UP000194141">
    <property type="component" value="Unassembled WGS sequence"/>
</dbReference>
<dbReference type="Gene3D" id="3.100.10.20">
    <property type="entry name" value="CRISPR-associated endonuclease Cas1, N-terminal domain"/>
    <property type="match status" value="1"/>
</dbReference>
<organism evidence="11 12">
    <name type="scientific">Desulfurella amilsii</name>
    <dbReference type="NCBI Taxonomy" id="1562698"/>
    <lineage>
        <taxon>Bacteria</taxon>
        <taxon>Pseudomonadati</taxon>
        <taxon>Campylobacterota</taxon>
        <taxon>Desulfurellia</taxon>
        <taxon>Desulfurellales</taxon>
        <taxon>Desulfurellaceae</taxon>
        <taxon>Desulfurella</taxon>
    </lineage>
</organism>
<dbReference type="EC" id="3.1.-.-" evidence="9"/>
<comment type="subunit">
    <text evidence="9">Homodimer, forms a heterotetramer with a Cas2 homodimer.</text>
</comment>
<keyword evidence="5 9" id="KW-0460">Magnesium</keyword>
<dbReference type="InterPro" id="IPR042206">
    <property type="entry name" value="CRISPR-assoc_Cas1_C"/>
</dbReference>
<evidence type="ECO:0000313" key="12">
    <source>
        <dbReference type="Proteomes" id="UP000194141"/>
    </source>
</evidence>
<keyword evidence="4 9" id="KW-0378">Hydrolase</keyword>
<evidence type="ECO:0000313" key="11">
    <source>
        <dbReference type="EMBL" id="OSS41508.1"/>
    </source>
</evidence>
<evidence type="ECO:0000256" key="1">
    <source>
        <dbReference type="ARBA" id="ARBA00022722"/>
    </source>
</evidence>
<evidence type="ECO:0000256" key="9">
    <source>
        <dbReference type="HAMAP-Rule" id="MF_01470"/>
    </source>
</evidence>
<reference evidence="11 12" key="1">
    <citation type="journal article" date="2017" name="Front. Microbiol.">
        <title>Genome Sequence of Desulfurella amilsii Strain TR1 and Comparative Genomics of Desulfurellaceae Family.</title>
        <authorList>
            <person name="Florentino A.P."/>
            <person name="Stams A.J."/>
            <person name="Sanchez-Andrea I."/>
        </authorList>
    </citation>
    <scope>NUCLEOTIDE SEQUENCE [LARGE SCALE GENOMIC DNA]</scope>
    <source>
        <strain evidence="11 12">TR1</strain>
    </source>
</reference>
<evidence type="ECO:0000256" key="6">
    <source>
        <dbReference type="ARBA" id="ARBA00023118"/>
    </source>
</evidence>
<dbReference type="InterPro" id="IPR042211">
    <property type="entry name" value="CRISPR-assoc_Cas1_N"/>
</dbReference>
<dbReference type="PANTHER" id="PTHR43219:SF2">
    <property type="entry name" value="CRISPR-ASSOCIATED ENDONUCLEASE CAS1"/>
    <property type="match status" value="1"/>
</dbReference>
<dbReference type="GO" id="GO:0043571">
    <property type="term" value="P:maintenance of CRISPR repeat elements"/>
    <property type="evidence" value="ECO:0007669"/>
    <property type="project" value="UniProtKB-UniRule"/>
</dbReference>
<feature type="binding site" evidence="9">
    <location>
        <position position="221"/>
    </location>
    <ligand>
        <name>Mn(2+)</name>
        <dbReference type="ChEBI" id="CHEBI:29035"/>
    </ligand>
</feature>
<accession>A0A1X4XVH3</accession>
<feature type="coiled-coil region" evidence="10">
    <location>
        <begin position="119"/>
        <end position="146"/>
    </location>
</feature>
<name>A0A1X4XVH3_9BACT</name>
<comment type="similarity">
    <text evidence="9">Belongs to the CRISPR-associated endonuclease Cas1 family.</text>
</comment>
<comment type="function">
    <text evidence="9">CRISPR (clustered regularly interspaced short palindromic repeat), is an adaptive immune system that provides protection against mobile genetic elements (viruses, transposable elements and conjugative plasmids). CRISPR clusters contain spacers, sequences complementary to antecedent mobile elements, and target invading nucleic acids. CRISPR clusters are transcribed and processed into CRISPR RNA (crRNA). Acts as a dsDNA endonuclease. Involved in the integration of spacer DNA into the CRISPR cassette.</text>
</comment>
<comment type="cofactor">
    <cofactor evidence="9">
        <name>Mg(2+)</name>
        <dbReference type="ChEBI" id="CHEBI:18420"/>
    </cofactor>
    <cofactor evidence="9">
        <name>Mn(2+)</name>
        <dbReference type="ChEBI" id="CHEBI:29035"/>
    </cofactor>
</comment>
<evidence type="ECO:0000256" key="5">
    <source>
        <dbReference type="ARBA" id="ARBA00022842"/>
    </source>
</evidence>
<keyword evidence="3 9" id="KW-0255">Endonuclease</keyword>
<evidence type="ECO:0000256" key="7">
    <source>
        <dbReference type="ARBA" id="ARBA00023125"/>
    </source>
</evidence>
<dbReference type="InterPro" id="IPR019858">
    <property type="entry name" value="CRISPR-assoc_Cas1_HMARI/TNEAP"/>
</dbReference>
<keyword evidence="10" id="KW-0175">Coiled coil</keyword>
<dbReference type="RefSeq" id="WP_086034722.1">
    <property type="nucleotide sequence ID" value="NZ_MDSU01000018.1"/>
</dbReference>
<keyword evidence="7 9" id="KW-0238">DNA-binding</keyword>
<dbReference type="InterPro" id="IPR002729">
    <property type="entry name" value="CRISPR-assoc_Cas1"/>
</dbReference>
<keyword evidence="6 9" id="KW-0051">Antiviral defense</keyword>
<dbReference type="Gene3D" id="1.20.120.920">
    <property type="entry name" value="CRISPR-associated endonuclease Cas1, C-terminal domain"/>
    <property type="match status" value="1"/>
</dbReference>
<dbReference type="STRING" id="1562698.DESAMIL20_1061"/>
<dbReference type="NCBIfam" id="TIGR00287">
    <property type="entry name" value="cas1"/>
    <property type="match status" value="1"/>
</dbReference>
<dbReference type="Pfam" id="PF01867">
    <property type="entry name" value="Cas_Cas1"/>
    <property type="match status" value="1"/>
</dbReference>
<dbReference type="OrthoDB" id="9803119at2"/>
<protein>
    <recommendedName>
        <fullName evidence="9">CRISPR-associated endonuclease Cas1</fullName>
        <ecNumber evidence="9">3.1.-.-</ecNumber>
    </recommendedName>
</protein>
<dbReference type="GO" id="GO:0016787">
    <property type="term" value="F:hydrolase activity"/>
    <property type="evidence" value="ECO:0007669"/>
    <property type="project" value="UniProtKB-KW"/>
</dbReference>
<dbReference type="AlphaFoldDB" id="A0A1X4XVH3"/>
<dbReference type="GO" id="GO:0051607">
    <property type="term" value="P:defense response to virus"/>
    <property type="evidence" value="ECO:0007669"/>
    <property type="project" value="UniProtKB-UniRule"/>
</dbReference>
<sequence length="329" mass="38933">MRNYYIFKSGRIKKQDNSIIFEYTEDGVEKKIPIPIVDIDSIYLFGEIDINNKLINFLSQNNIMIHFFNYYGFYTGTFYPKEFLLSGDLLVKQVLHYYSNKKRIELAKEFVLGAIYGAILNLKRYKEKIDNEIDELQNLIKSIEEQHSISMIMGVEGNAKEIYYNAFPKIINQKIEFKKRVKNPPDNMMNALISFTNSLIYSSVLKEIYKTQLNPTIAYLHEPSTRRFSLSLDISEIFKPIFGDRLIFTLLNDGVLKQSHFDKDLNFAYLKEEGRKIAVKAFEDKLNTTFHHKGLGRVVSYRKLIRLELYKLIKHLMNEEKYRSLNFWW</sequence>
<feature type="binding site" evidence="9">
    <location>
        <position position="156"/>
    </location>
    <ligand>
        <name>Mn(2+)</name>
        <dbReference type="ChEBI" id="CHEBI:29035"/>
    </ligand>
</feature>
<evidence type="ECO:0000256" key="4">
    <source>
        <dbReference type="ARBA" id="ARBA00022801"/>
    </source>
</evidence>
<evidence type="ECO:0000256" key="3">
    <source>
        <dbReference type="ARBA" id="ARBA00022759"/>
    </source>
</evidence>
<dbReference type="NCBIfam" id="TIGR03641">
    <property type="entry name" value="cas1_HMARI"/>
    <property type="match status" value="1"/>
</dbReference>
<evidence type="ECO:0000256" key="2">
    <source>
        <dbReference type="ARBA" id="ARBA00022723"/>
    </source>
</evidence>
<gene>
    <name evidence="9" type="primary">cas1</name>
    <name evidence="11" type="ORF">DESAMIL20_1061</name>
</gene>
<keyword evidence="2 9" id="KW-0479">Metal-binding</keyword>
<dbReference type="EMBL" id="MDSU01000018">
    <property type="protein sequence ID" value="OSS41508.1"/>
    <property type="molecule type" value="Genomic_DNA"/>
</dbReference>
<comment type="caution">
    <text evidence="11">The sequence shown here is derived from an EMBL/GenBank/DDBJ whole genome shotgun (WGS) entry which is preliminary data.</text>
</comment>
<evidence type="ECO:0000256" key="8">
    <source>
        <dbReference type="ARBA" id="ARBA00023211"/>
    </source>
</evidence>
<keyword evidence="1 9" id="KW-0540">Nuclease</keyword>
<evidence type="ECO:0000256" key="10">
    <source>
        <dbReference type="SAM" id="Coils"/>
    </source>
</evidence>
<proteinExistence type="inferred from homology"/>
<keyword evidence="12" id="KW-1185">Reference proteome</keyword>
<keyword evidence="8 9" id="KW-0464">Manganese</keyword>
<feature type="binding site" evidence="9">
    <location>
        <position position="236"/>
    </location>
    <ligand>
        <name>Mn(2+)</name>
        <dbReference type="ChEBI" id="CHEBI:29035"/>
    </ligand>
</feature>
<dbReference type="GO" id="GO:0046872">
    <property type="term" value="F:metal ion binding"/>
    <property type="evidence" value="ECO:0007669"/>
    <property type="project" value="UniProtKB-UniRule"/>
</dbReference>
<dbReference type="PANTHER" id="PTHR43219">
    <property type="entry name" value="CRISPR-ASSOCIATED ENDONUCLEASE CAS1"/>
    <property type="match status" value="1"/>
</dbReference>
<dbReference type="GO" id="GO:0004520">
    <property type="term" value="F:DNA endonuclease activity"/>
    <property type="evidence" value="ECO:0007669"/>
    <property type="project" value="InterPro"/>
</dbReference>
<dbReference type="HAMAP" id="MF_01470">
    <property type="entry name" value="Cas1"/>
    <property type="match status" value="1"/>
</dbReference>
<dbReference type="GO" id="GO:0003677">
    <property type="term" value="F:DNA binding"/>
    <property type="evidence" value="ECO:0007669"/>
    <property type="project" value="UniProtKB-KW"/>
</dbReference>